<reference evidence="1 2" key="1">
    <citation type="journal article" date="2021" name="Hortic Res">
        <title>High-quality reference genome and annotation aids understanding of berry development for evergreen blueberry (Vaccinium darrowii).</title>
        <authorList>
            <person name="Yu J."/>
            <person name="Hulse-Kemp A.M."/>
            <person name="Babiker E."/>
            <person name="Staton M."/>
        </authorList>
    </citation>
    <scope>NUCLEOTIDE SEQUENCE [LARGE SCALE GENOMIC DNA]</scope>
    <source>
        <strain evidence="2">cv. NJ 8807/NJ 8810</strain>
        <tissue evidence="1">Young leaf</tissue>
    </source>
</reference>
<name>A0ACB7ZD60_9ERIC</name>
<sequence length="76" mass="7649">MDGSNLMGALSAMANMRSFKAFAVLFVVAIFSAAAATAQDLVPAPAPASGSAYSLPISGFIVCSSVALSLLAIMKH</sequence>
<keyword evidence="2" id="KW-1185">Reference proteome</keyword>
<dbReference type="Proteomes" id="UP000828048">
    <property type="component" value="Chromosome 12"/>
</dbReference>
<organism evidence="1 2">
    <name type="scientific">Vaccinium darrowii</name>
    <dbReference type="NCBI Taxonomy" id="229202"/>
    <lineage>
        <taxon>Eukaryota</taxon>
        <taxon>Viridiplantae</taxon>
        <taxon>Streptophyta</taxon>
        <taxon>Embryophyta</taxon>
        <taxon>Tracheophyta</taxon>
        <taxon>Spermatophyta</taxon>
        <taxon>Magnoliopsida</taxon>
        <taxon>eudicotyledons</taxon>
        <taxon>Gunneridae</taxon>
        <taxon>Pentapetalae</taxon>
        <taxon>asterids</taxon>
        <taxon>Ericales</taxon>
        <taxon>Ericaceae</taxon>
        <taxon>Vaccinioideae</taxon>
        <taxon>Vaccinieae</taxon>
        <taxon>Vaccinium</taxon>
    </lineage>
</organism>
<gene>
    <name evidence="1" type="ORF">Vadar_020654</name>
</gene>
<accession>A0ACB7ZD60</accession>
<evidence type="ECO:0000313" key="1">
    <source>
        <dbReference type="EMBL" id="KAH7863680.1"/>
    </source>
</evidence>
<comment type="caution">
    <text evidence="1">The sequence shown here is derived from an EMBL/GenBank/DDBJ whole genome shotgun (WGS) entry which is preliminary data.</text>
</comment>
<evidence type="ECO:0000313" key="2">
    <source>
        <dbReference type="Proteomes" id="UP000828048"/>
    </source>
</evidence>
<proteinExistence type="predicted"/>
<protein>
    <submittedName>
        <fullName evidence="1">Uncharacterized protein</fullName>
    </submittedName>
</protein>
<dbReference type="EMBL" id="CM037162">
    <property type="protein sequence ID" value="KAH7863680.1"/>
    <property type="molecule type" value="Genomic_DNA"/>
</dbReference>